<dbReference type="EMBL" id="CP071793">
    <property type="protein sequence ID" value="QTD48672.1"/>
    <property type="molecule type" value="Genomic_DNA"/>
</dbReference>
<dbReference type="Proteomes" id="UP000663929">
    <property type="component" value="Chromosome"/>
</dbReference>
<proteinExistence type="predicted"/>
<sequence length="346" mass="39278">MVFSTIHKTGSTTHVVLGQYHFTSASEVVYKYIDINPGTTSRSAVEERTGQRWLYNPHFVQNLTDLPVFEGTSENPTDLRNRLVERYGENYEDWRFEPCETGEITRPRTSGMQEVVGTYTYNAGHTADLTVEVSNTEYYWQRLGDQWRLLNFVSSTSGTQGSEIVSIGFESERAGYLHYTKLADTYDMYLNQDNDFDGNFDLGPLDQYGSHSIPFNFHPDYGLLAYTQGAYLQTPGNYGGLYNGYDSKNCRSAWVAHSFLVNQHANWPSLMSYLTSHIYDSGGPTCNATSDYGPYCYDPEEEANGHKTLLLPVYINGRIDKMVFVEVSANDGNRYPIVSWGYLQGR</sequence>
<protein>
    <submittedName>
        <fullName evidence="1">Uncharacterized protein</fullName>
    </submittedName>
</protein>
<evidence type="ECO:0000313" key="2">
    <source>
        <dbReference type="Proteomes" id="UP000663929"/>
    </source>
</evidence>
<dbReference type="AlphaFoldDB" id="A0A8A4THM5"/>
<dbReference type="RefSeq" id="WP_237378323.1">
    <property type="nucleotide sequence ID" value="NZ_CP071793.1"/>
</dbReference>
<gene>
    <name evidence="1" type="ORF">J3U87_24080</name>
</gene>
<dbReference type="KEGG" id="scor:J3U87_24080"/>
<evidence type="ECO:0000313" key="1">
    <source>
        <dbReference type="EMBL" id="QTD48672.1"/>
    </source>
</evidence>
<organism evidence="1 2">
    <name type="scientific">Sulfidibacter corallicola</name>
    <dbReference type="NCBI Taxonomy" id="2818388"/>
    <lineage>
        <taxon>Bacteria</taxon>
        <taxon>Pseudomonadati</taxon>
        <taxon>Acidobacteriota</taxon>
        <taxon>Holophagae</taxon>
        <taxon>Acanthopleuribacterales</taxon>
        <taxon>Acanthopleuribacteraceae</taxon>
        <taxon>Sulfidibacter</taxon>
    </lineage>
</organism>
<name>A0A8A4THM5_SULCO</name>
<reference evidence="1" key="1">
    <citation type="submission" date="2021-03" db="EMBL/GenBank/DDBJ databases">
        <title>Acanthopleuribacteraceae sp. M133.</title>
        <authorList>
            <person name="Wang G."/>
        </authorList>
    </citation>
    <scope>NUCLEOTIDE SEQUENCE</scope>
    <source>
        <strain evidence="1">M133</strain>
    </source>
</reference>
<keyword evidence="2" id="KW-1185">Reference proteome</keyword>
<accession>A0A8A4THM5</accession>